<dbReference type="InterPro" id="IPR015424">
    <property type="entry name" value="PyrdxlP-dep_Trfase"/>
</dbReference>
<dbReference type="GO" id="GO:0030170">
    <property type="term" value="F:pyridoxal phosphate binding"/>
    <property type="evidence" value="ECO:0007669"/>
    <property type="project" value="TreeGrafter"/>
</dbReference>
<evidence type="ECO:0000256" key="1">
    <source>
        <dbReference type="RuleBase" id="RU004508"/>
    </source>
</evidence>
<dbReference type="Gene3D" id="3.90.1150.10">
    <property type="entry name" value="Aspartate Aminotransferase, domain 1"/>
    <property type="match status" value="1"/>
</dbReference>
<dbReference type="Proteomes" id="UP000177199">
    <property type="component" value="Unassembled WGS sequence"/>
</dbReference>
<dbReference type="SUPFAM" id="SSF53383">
    <property type="entry name" value="PLP-dependent transferases"/>
    <property type="match status" value="1"/>
</dbReference>
<dbReference type="PANTHER" id="PTHR30244:SF34">
    <property type="entry name" value="DTDP-4-AMINO-4,6-DIDEOXYGALACTOSE TRANSAMINASE"/>
    <property type="match status" value="1"/>
</dbReference>
<comment type="caution">
    <text evidence="2">The sequence shown here is derived from an EMBL/GenBank/DDBJ whole genome shotgun (WGS) entry which is preliminary data.</text>
</comment>
<dbReference type="AlphaFoldDB" id="A0A1F7HIF2"/>
<reference evidence="2 3" key="1">
    <citation type="journal article" date="2016" name="Nat. Commun.">
        <title>Thousands of microbial genomes shed light on interconnected biogeochemical processes in an aquifer system.</title>
        <authorList>
            <person name="Anantharaman K."/>
            <person name="Brown C.T."/>
            <person name="Hug L.A."/>
            <person name="Sharon I."/>
            <person name="Castelle C.J."/>
            <person name="Probst A.J."/>
            <person name="Thomas B.C."/>
            <person name="Singh A."/>
            <person name="Wilkins M.J."/>
            <person name="Karaoz U."/>
            <person name="Brodie E.L."/>
            <person name="Williams K.H."/>
            <person name="Hubbard S.S."/>
            <person name="Banfield J.F."/>
        </authorList>
    </citation>
    <scope>NUCLEOTIDE SEQUENCE [LARGE SCALE GENOMIC DNA]</scope>
</reference>
<protein>
    <submittedName>
        <fullName evidence="2">CDP-4-keto-6-deoxy-D-glucose-3-dehydrase</fullName>
    </submittedName>
</protein>
<evidence type="ECO:0000313" key="2">
    <source>
        <dbReference type="EMBL" id="OGK31007.1"/>
    </source>
</evidence>
<dbReference type="InterPro" id="IPR000653">
    <property type="entry name" value="DegT/StrS_aminotransferase"/>
</dbReference>
<dbReference type="GO" id="GO:0000271">
    <property type="term" value="P:polysaccharide biosynthetic process"/>
    <property type="evidence" value="ECO:0007669"/>
    <property type="project" value="TreeGrafter"/>
</dbReference>
<keyword evidence="1" id="KW-0663">Pyridoxal phosphate</keyword>
<dbReference type="InterPro" id="IPR015422">
    <property type="entry name" value="PyrdxlP-dep_Trfase_small"/>
</dbReference>
<dbReference type="PIRSF" id="PIRSF000390">
    <property type="entry name" value="PLP_StrS"/>
    <property type="match status" value="1"/>
</dbReference>
<dbReference type="Pfam" id="PF01041">
    <property type="entry name" value="DegT_DnrJ_EryC1"/>
    <property type="match status" value="1"/>
</dbReference>
<sequence>MKTKRFFWKLQENIIDEKNIETLIKFIQTTKRYTQFTEVKKFENAWSKWQGCKYSVFVNSGSSAILVVFAALKEYYKWEHDAEIIVPAVTWITDISVILQLGLKPVFVDINLEDFSFNYDDLAKKITSKTKAVFLTHLIGFPADLNKIKKIIGKRKIHIIEDCCESHGAKIGNKKVGNFGLANVFSFYWGHHMTTVEGGMICTDDKDLYHLFLLKRSHGLARELPRKLHAYYKKKHKDIDFDFLFLTDGFNVRNTELSAILGRSQLKKLNEYITKRNDAYLKFLKIISRYSEFLHTPYKNGISSFCLPFILKPANLKRKLQNFFTKKGIETRPIISGNLLRQPFLKTYFDNIDFPNADLLHKNAFYIGNNQFINNIRLNYLNELLEDFFIKKQTT</sequence>
<name>A0A1F7HIF2_9BACT</name>
<evidence type="ECO:0000313" key="3">
    <source>
        <dbReference type="Proteomes" id="UP000177199"/>
    </source>
</evidence>
<dbReference type="GO" id="GO:0008483">
    <property type="term" value="F:transaminase activity"/>
    <property type="evidence" value="ECO:0007669"/>
    <property type="project" value="TreeGrafter"/>
</dbReference>
<dbReference type="InterPro" id="IPR015421">
    <property type="entry name" value="PyrdxlP-dep_Trfase_major"/>
</dbReference>
<dbReference type="EMBL" id="MFZV01000032">
    <property type="protein sequence ID" value="OGK31007.1"/>
    <property type="molecule type" value="Genomic_DNA"/>
</dbReference>
<organism evidence="2 3">
    <name type="scientific">Candidatus Roizmanbacteria bacterium RIFCSPHIGHO2_12_FULL_33_9</name>
    <dbReference type="NCBI Taxonomy" id="1802045"/>
    <lineage>
        <taxon>Bacteria</taxon>
        <taxon>Candidatus Roizmaniibacteriota</taxon>
    </lineage>
</organism>
<dbReference type="Gene3D" id="3.40.640.10">
    <property type="entry name" value="Type I PLP-dependent aspartate aminotransferase-like (Major domain)"/>
    <property type="match status" value="1"/>
</dbReference>
<gene>
    <name evidence="2" type="ORF">A3F29_03295</name>
</gene>
<accession>A0A1F7HIF2</accession>
<proteinExistence type="inferred from homology"/>
<dbReference type="PANTHER" id="PTHR30244">
    <property type="entry name" value="TRANSAMINASE"/>
    <property type="match status" value="1"/>
</dbReference>
<comment type="similarity">
    <text evidence="1">Belongs to the DegT/DnrJ/EryC1 family.</text>
</comment>